<reference evidence="9" key="1">
    <citation type="submission" date="2021-04" db="EMBL/GenBank/DDBJ databases">
        <authorList>
            <person name="Tunstrom K."/>
        </authorList>
    </citation>
    <scope>NUCLEOTIDE SEQUENCE</scope>
</reference>
<evidence type="ECO:0000256" key="3">
    <source>
        <dbReference type="ARBA" id="ARBA00022679"/>
    </source>
</evidence>
<accession>A0A8S3XYZ1</accession>
<feature type="region of interest" description="Disordered" evidence="8">
    <location>
        <begin position="1928"/>
        <end position="1960"/>
    </location>
</feature>
<evidence type="ECO:0000256" key="8">
    <source>
        <dbReference type="SAM" id="MobiDB-lite"/>
    </source>
</evidence>
<feature type="compositionally biased region" description="Polar residues" evidence="8">
    <location>
        <begin position="1891"/>
        <end position="1905"/>
    </location>
</feature>
<feature type="region of interest" description="Disordered" evidence="8">
    <location>
        <begin position="1877"/>
        <end position="1908"/>
    </location>
</feature>
<dbReference type="GO" id="GO:0005634">
    <property type="term" value="C:nucleus"/>
    <property type="evidence" value="ECO:0007669"/>
    <property type="project" value="TreeGrafter"/>
</dbReference>
<keyword evidence="7" id="KW-0694">RNA-binding</keyword>
<dbReference type="GO" id="GO:0008171">
    <property type="term" value="F:O-methyltransferase activity"/>
    <property type="evidence" value="ECO:0007669"/>
    <property type="project" value="InterPro"/>
</dbReference>
<dbReference type="PANTHER" id="PTHR21404">
    <property type="entry name" value="HEN1"/>
    <property type="match status" value="1"/>
</dbReference>
<dbReference type="GO" id="GO:0003723">
    <property type="term" value="F:RNA binding"/>
    <property type="evidence" value="ECO:0007669"/>
    <property type="project" value="UniProtKB-KW"/>
</dbReference>
<dbReference type="InterPro" id="IPR026610">
    <property type="entry name" value="Hen1"/>
</dbReference>
<keyword evidence="5" id="KW-0479">Metal-binding</keyword>
<evidence type="ECO:0000256" key="1">
    <source>
        <dbReference type="ARBA" id="ARBA00001946"/>
    </source>
</evidence>
<keyword evidence="4" id="KW-0949">S-adenosyl-L-methionine</keyword>
<keyword evidence="10" id="KW-1185">Reference proteome</keyword>
<name>A0A8S3XYZ1_PARAO</name>
<dbReference type="GO" id="GO:0034587">
    <property type="term" value="P:piRNA processing"/>
    <property type="evidence" value="ECO:0007669"/>
    <property type="project" value="TreeGrafter"/>
</dbReference>
<proteinExistence type="predicted"/>
<dbReference type="GO" id="GO:0008173">
    <property type="term" value="F:RNA methyltransferase activity"/>
    <property type="evidence" value="ECO:0007669"/>
    <property type="project" value="InterPro"/>
</dbReference>
<dbReference type="OrthoDB" id="2154311at2759"/>
<dbReference type="GO" id="GO:0001510">
    <property type="term" value="P:RNA methylation"/>
    <property type="evidence" value="ECO:0007669"/>
    <property type="project" value="InterPro"/>
</dbReference>
<gene>
    <name evidence="9" type="ORF">PAPOLLO_LOCUS22242</name>
</gene>
<dbReference type="Proteomes" id="UP000691718">
    <property type="component" value="Unassembled WGS sequence"/>
</dbReference>
<evidence type="ECO:0000256" key="5">
    <source>
        <dbReference type="ARBA" id="ARBA00022723"/>
    </source>
</evidence>
<keyword evidence="6" id="KW-0460">Magnesium</keyword>
<evidence type="ECO:0000256" key="2">
    <source>
        <dbReference type="ARBA" id="ARBA00022603"/>
    </source>
</evidence>
<evidence type="ECO:0000256" key="4">
    <source>
        <dbReference type="ARBA" id="ARBA00022691"/>
    </source>
</evidence>
<dbReference type="EMBL" id="CAJQZP010001367">
    <property type="protein sequence ID" value="CAG5041757.1"/>
    <property type="molecule type" value="Genomic_DNA"/>
</dbReference>
<evidence type="ECO:0000256" key="7">
    <source>
        <dbReference type="ARBA" id="ARBA00022884"/>
    </source>
</evidence>
<evidence type="ECO:0000313" key="9">
    <source>
        <dbReference type="EMBL" id="CAG5041757.1"/>
    </source>
</evidence>
<keyword evidence="2" id="KW-0489">Methyltransferase</keyword>
<sequence length="1993" mass="227225">MIVALQTLIYFRQSLLSVLERLIGPYYIRFSFLPNKDNDLDDEDSEEQVFAEYDDEKGVVFFPPMYVQRYAAVNDCLLDERWSGKLQKVVDLGYHDMSFIKYLKEVPGVEHILGVDIETVPLRCSSDLLANGEFANKRETPLQITLFQGNAADPDYRLIGCDAVVAIEMIEHMMPHDLDRLVHNIFGFIQPWIAVITTPNADFNALFKSMEKNGLRRWDHLFEWTREQFNDWCSNIVTRYPNYTVSCKGIGPGPPGTLHHGCCSQLALFISNNYHKQQDLTIDSMALVKNGPITSNFCDMEGSWEYTDTLGENNMLYAPTKLNCSTFQVKSFSTTTKNLMAKNKLDSLVHTREVVDEIRQLTKMLNFDKSTRDHKQHTWNNINWGENAPYWNQYYKIVRDYNYPFETKSEECRILELISDEINRLVDLKSAEENSISCEKLEIPIDYLMTVVEHITNDVDKVKDLLEWNGYEVVDNIVVYSRLIVENISLATPDNEWQENDALSDVKKQFEFVDARDIANEKSLDKCLQRALEIKVRKLRTLLTADQDITTELDRVVCRLMKLALRTSGDQDVPPPTSWLQFKLLDLLTLTERAIERRRWHFVNNNTLTAVGYDDYHKNEDIDKLDLFKLNESVTAMEIENKYRHFVECKQSCDGEDFKQKSVEDISQLKVEDNMSETSNEFVKIYDYSNQDSDSSHAISHTSSNENYECSIVEKETTSETKFKNIAYPKLVNHSGVRSSGDTDHSLKMSNRSRYKKLQNKYNNDENIDDLQIAKIPNSLIKFCHQNMNTKGIMNGSIFTVGNNHRNTILKRSEESIAGTKESCLIEIVTDCNRSAETIALRRSIATNTNDRYLHHNCEQLSALELNADKVPYVKKDKSFTSEHLLCLEDAKSQTIFLYDINEPSTSKGVCHVNMDVQCGLDAAFICPMPSATKSLTRLSTNFTNIENAVSGEDKTTECDVFINSSVKSNGIQIKDSDIILLKNEDSFHKTHFVVNYNTVIEPNSEHLVIAETEIVNPKQPSNIIKSEDTCPDYRQNAICVANHEQYEENPSRSLLSVTCSSKEMSKGIIGPFINKEVEFMNNISLSKPTLAFGGILVHSYKDRKTCEDIIYQGDWQRFVPKTIDRKNRFDTIVFKRMMKQSYDKRKKLFLEESIQQRKLKKTEINNICNDRKQRVKIWSEKLKSNKTSSKVLLKTVKSSVLPRSKKNEYVDLNDKKALMNSSVTNEKNLVVKHMEKSYIPKYLRIRKCNFFDKLRQSIGTVNVEKRDNKRKYLHTNSRTKDIKSGLLKFIREPPQNTNYIHVTHRKALKSSSATYENNVIVKNSAKNYIPQNLKKRKLIFLNNNKLKQSIDSVNVKKRDIKRKYLLTNSKTKDIKGDLLKFIGEPRQNISYTIFRNKIDNENETNMRSLSIKNNSSIKMVRKAHSGNSSCSSTNSVRTIKQLSPNSKESQFNIKASKSNLVNKINKSSKLIKKTVNKSSPLFDNKENSPDTSKNLETENIQFLGWSKKPLMPQNMVSVHKDKLSHVDISKDFDSVDRKNCKSGTSVCRSLSLHEPSENIVSKNQVHIDNPNLVLVLESRKELNMDYKKLSSHSPPSEAIQDLDYSLDAELCTSFNSANNIANDNESINMRNEVLSIIEERLNFIKNSSNVKISISEQNESFNLEELNKSCEKVNCFTDKSLENEFTAHSMHSGSKPVDVDLISFKSFASISGYSEYFLADSELSSTLDSLEIFTSPERSMQEIFEKNNKLCIPCTDLVSQAFSGFSINKRNISEQPDPINLVDSETGSVAHGVEVRRVTSEEIFTSSRSSETYVSCQIDDDNMVPQWLFHLMNQQQSDEEEPQHISPPIPLHSIPQPHLDVNGNIMEASGLGAGAGDGCGIHSDQDSSGRDTSLSSTETSSAQHSEAILIDPSAYTAHIEFLREPSNHPFSQVTSGVSPNLSLRTTEGTENDNIFNTSEGSARNASLLGIIQSDRDADVSSLDTDTADFSDN</sequence>
<dbReference type="GO" id="GO:0030422">
    <property type="term" value="P:siRNA processing"/>
    <property type="evidence" value="ECO:0007669"/>
    <property type="project" value="TreeGrafter"/>
</dbReference>
<evidence type="ECO:0000256" key="6">
    <source>
        <dbReference type="ARBA" id="ARBA00022842"/>
    </source>
</evidence>
<organism evidence="9 10">
    <name type="scientific">Parnassius apollo</name>
    <name type="common">Apollo butterfly</name>
    <name type="synonym">Papilio apollo</name>
    <dbReference type="NCBI Taxonomy" id="110799"/>
    <lineage>
        <taxon>Eukaryota</taxon>
        <taxon>Metazoa</taxon>
        <taxon>Ecdysozoa</taxon>
        <taxon>Arthropoda</taxon>
        <taxon>Hexapoda</taxon>
        <taxon>Insecta</taxon>
        <taxon>Pterygota</taxon>
        <taxon>Neoptera</taxon>
        <taxon>Endopterygota</taxon>
        <taxon>Lepidoptera</taxon>
        <taxon>Glossata</taxon>
        <taxon>Ditrysia</taxon>
        <taxon>Papilionoidea</taxon>
        <taxon>Papilionidae</taxon>
        <taxon>Parnassiinae</taxon>
        <taxon>Parnassini</taxon>
        <taxon>Parnassius</taxon>
        <taxon>Parnassius</taxon>
    </lineage>
</organism>
<dbReference type="GO" id="GO:0046872">
    <property type="term" value="F:metal ion binding"/>
    <property type="evidence" value="ECO:0007669"/>
    <property type="project" value="UniProtKB-KW"/>
</dbReference>
<evidence type="ECO:0000313" key="10">
    <source>
        <dbReference type="Proteomes" id="UP000691718"/>
    </source>
</evidence>
<comment type="caution">
    <text evidence="9">The sequence shown here is derived from an EMBL/GenBank/DDBJ whole genome shotgun (WGS) entry which is preliminary data.</text>
</comment>
<protein>
    <submittedName>
        <fullName evidence="9">(apollo) hypothetical protein</fullName>
    </submittedName>
</protein>
<feature type="compositionally biased region" description="Polar residues" evidence="8">
    <location>
        <begin position="1929"/>
        <end position="1960"/>
    </location>
</feature>
<keyword evidence="3" id="KW-0808">Transferase</keyword>
<dbReference type="PANTHER" id="PTHR21404:SF3">
    <property type="entry name" value="SMALL RNA 2'-O-METHYLTRANSFERASE"/>
    <property type="match status" value="1"/>
</dbReference>
<comment type="cofactor">
    <cofactor evidence="1">
        <name>Mg(2+)</name>
        <dbReference type="ChEBI" id="CHEBI:18420"/>
    </cofactor>
</comment>
<dbReference type="GO" id="GO:0005737">
    <property type="term" value="C:cytoplasm"/>
    <property type="evidence" value="ECO:0007669"/>
    <property type="project" value="TreeGrafter"/>
</dbReference>